<comment type="caution">
    <text evidence="1">The sequence shown here is derived from an EMBL/GenBank/DDBJ whole genome shotgun (WGS) entry which is preliminary data.</text>
</comment>
<sequence>MVVREVHGLFHRVQQKTSSPSLHSNSLFCTVTYLRLLVGSTSVHVKKLKLSSGNPVFLVSVVMVRNYDPLYIP</sequence>
<proteinExistence type="predicted"/>
<evidence type="ECO:0000313" key="1">
    <source>
        <dbReference type="EMBL" id="GMH18357.1"/>
    </source>
</evidence>
<accession>A0AAD3XUT1</accession>
<evidence type="ECO:0000313" key="2">
    <source>
        <dbReference type="Proteomes" id="UP001279734"/>
    </source>
</evidence>
<reference evidence="1" key="1">
    <citation type="submission" date="2023-05" db="EMBL/GenBank/DDBJ databases">
        <title>Nepenthes gracilis genome sequencing.</title>
        <authorList>
            <person name="Fukushima K."/>
        </authorList>
    </citation>
    <scope>NUCLEOTIDE SEQUENCE</scope>
    <source>
        <strain evidence="1">SING2019-196</strain>
    </source>
</reference>
<name>A0AAD3XUT1_NEPGR</name>
<organism evidence="1 2">
    <name type="scientific">Nepenthes gracilis</name>
    <name type="common">Slender pitcher plant</name>
    <dbReference type="NCBI Taxonomy" id="150966"/>
    <lineage>
        <taxon>Eukaryota</taxon>
        <taxon>Viridiplantae</taxon>
        <taxon>Streptophyta</taxon>
        <taxon>Embryophyta</taxon>
        <taxon>Tracheophyta</taxon>
        <taxon>Spermatophyta</taxon>
        <taxon>Magnoliopsida</taxon>
        <taxon>eudicotyledons</taxon>
        <taxon>Gunneridae</taxon>
        <taxon>Pentapetalae</taxon>
        <taxon>Caryophyllales</taxon>
        <taxon>Nepenthaceae</taxon>
        <taxon>Nepenthes</taxon>
    </lineage>
</organism>
<dbReference type="EMBL" id="BSYO01000019">
    <property type="protein sequence ID" value="GMH18357.1"/>
    <property type="molecule type" value="Genomic_DNA"/>
</dbReference>
<dbReference type="AlphaFoldDB" id="A0AAD3XUT1"/>
<dbReference type="Proteomes" id="UP001279734">
    <property type="component" value="Unassembled WGS sequence"/>
</dbReference>
<protein>
    <submittedName>
        <fullName evidence="1">Uncharacterized protein</fullName>
    </submittedName>
</protein>
<keyword evidence="2" id="KW-1185">Reference proteome</keyword>
<gene>
    <name evidence="1" type="ORF">Nepgr_020198</name>
</gene>